<dbReference type="PROSITE" id="PS51257">
    <property type="entry name" value="PROKAR_LIPOPROTEIN"/>
    <property type="match status" value="1"/>
</dbReference>
<keyword evidence="1" id="KW-0732">Signal</keyword>
<name>A0ABS8UG47_9GAMM</name>
<keyword evidence="3" id="KW-1185">Reference proteome</keyword>
<sequence>MHIRTPVNPSAARLPRIFRALALLGAAALLSACAATVQRPTAAPVDPVAINGDVRQVVLVVEGSDTARAQEDWADFRALWNDAIRTSATAAGIQGSVRDSRPASLDPPGVVVAVRVDSFRYVSTGARYGLGVMTGNAHIKASAQFIEVPGGKVAATRTYDTASSAWQGIFAPMTVKQVQAITDQIVAEARGG</sequence>
<evidence type="ECO:0000313" key="2">
    <source>
        <dbReference type="EMBL" id="MCD9098229.1"/>
    </source>
</evidence>
<feature type="chain" id="PRO_5045994504" description="DUF4410 domain-containing protein" evidence="1">
    <location>
        <begin position="35"/>
        <end position="192"/>
    </location>
</feature>
<proteinExistence type="predicted"/>
<gene>
    <name evidence="2" type="ORF">LTT95_14900</name>
</gene>
<organism evidence="2 3">
    <name type="scientific">Luteimonas fraxinea</name>
    <dbReference type="NCBI Taxonomy" id="2901869"/>
    <lineage>
        <taxon>Bacteria</taxon>
        <taxon>Pseudomonadati</taxon>
        <taxon>Pseudomonadota</taxon>
        <taxon>Gammaproteobacteria</taxon>
        <taxon>Lysobacterales</taxon>
        <taxon>Lysobacteraceae</taxon>
        <taxon>Luteimonas</taxon>
    </lineage>
</organism>
<accession>A0ABS8UG47</accession>
<evidence type="ECO:0000256" key="1">
    <source>
        <dbReference type="SAM" id="SignalP"/>
    </source>
</evidence>
<evidence type="ECO:0000313" key="3">
    <source>
        <dbReference type="Proteomes" id="UP001430360"/>
    </source>
</evidence>
<protein>
    <recommendedName>
        <fullName evidence="4">DUF4410 domain-containing protein</fullName>
    </recommendedName>
</protein>
<dbReference type="EMBL" id="JAJQKU010000005">
    <property type="protein sequence ID" value="MCD9098229.1"/>
    <property type="molecule type" value="Genomic_DNA"/>
</dbReference>
<reference evidence="2" key="1">
    <citation type="submission" date="2021-12" db="EMBL/GenBank/DDBJ databases">
        <authorList>
            <person name="Ulrich A."/>
        </authorList>
    </citation>
    <scope>NUCLEOTIDE SEQUENCE</scope>
    <source>
        <strain evidence="2">A1P009</strain>
    </source>
</reference>
<feature type="signal peptide" evidence="1">
    <location>
        <begin position="1"/>
        <end position="34"/>
    </location>
</feature>
<dbReference type="Proteomes" id="UP001430360">
    <property type="component" value="Unassembled WGS sequence"/>
</dbReference>
<evidence type="ECO:0008006" key="4">
    <source>
        <dbReference type="Google" id="ProtNLM"/>
    </source>
</evidence>
<comment type="caution">
    <text evidence="2">The sequence shown here is derived from an EMBL/GenBank/DDBJ whole genome shotgun (WGS) entry which is preliminary data.</text>
</comment>
<dbReference type="RefSeq" id="WP_232137486.1">
    <property type="nucleotide sequence ID" value="NZ_CP089507.1"/>
</dbReference>
<reference evidence="2" key="2">
    <citation type="journal article" date="2022" name="Syst. Appl. Microbiol.">
        <title>Physiological and genomic characterisation of Luteimonas fraxinea sp. nov., a bacterial species associated with trees tolerant to ash dieback.</title>
        <authorList>
            <person name="Ulrich K."/>
            <person name="Becker R."/>
            <person name="Behrendt U."/>
            <person name="Kube M."/>
            <person name="Schneck V."/>
            <person name="Ulrich A."/>
        </authorList>
    </citation>
    <scope>NUCLEOTIDE SEQUENCE</scope>
    <source>
        <strain evidence="2">A1P009</strain>
    </source>
</reference>